<feature type="signal peptide" evidence="2">
    <location>
        <begin position="1"/>
        <end position="22"/>
    </location>
</feature>
<dbReference type="AlphaFoldDB" id="A0A1A7RAU2"/>
<organism evidence="3 4">
    <name type="scientific">Acinetobacter gandensis</name>
    <dbReference type="NCBI Taxonomy" id="1443941"/>
    <lineage>
        <taxon>Bacteria</taxon>
        <taxon>Pseudomonadati</taxon>
        <taxon>Pseudomonadota</taxon>
        <taxon>Gammaproteobacteria</taxon>
        <taxon>Moraxellales</taxon>
        <taxon>Moraxellaceae</taxon>
        <taxon>Acinetobacter</taxon>
    </lineage>
</organism>
<dbReference type="OrthoDB" id="9808192at2"/>
<evidence type="ECO:0000256" key="1">
    <source>
        <dbReference type="SAM" id="Phobius"/>
    </source>
</evidence>
<dbReference type="Proteomes" id="UP000185753">
    <property type="component" value="Unassembled WGS sequence"/>
</dbReference>
<reference evidence="4" key="1">
    <citation type="submission" date="2016-06" db="EMBL/GenBank/DDBJ databases">
        <authorList>
            <person name="Radolfova-Krizova L."/>
            <person name="Nemec A."/>
        </authorList>
    </citation>
    <scope>NUCLEOTIDE SEQUENCE [LARGE SCALE GENOMIC DNA]</scope>
    <source>
        <strain evidence="4">ANC 4275</strain>
    </source>
</reference>
<name>A0A1A7RAU2_9GAMM</name>
<dbReference type="InterPro" id="IPR007038">
    <property type="entry name" value="HupE_UreJ"/>
</dbReference>
<dbReference type="PIRSF" id="PIRSF016919">
    <property type="entry name" value="HupE_UreJ"/>
    <property type="match status" value="1"/>
</dbReference>
<feature type="transmembrane region" description="Helical" evidence="1">
    <location>
        <begin position="92"/>
        <end position="109"/>
    </location>
</feature>
<evidence type="ECO:0000256" key="2">
    <source>
        <dbReference type="SAM" id="SignalP"/>
    </source>
</evidence>
<gene>
    <name evidence="3" type="ORF">A9J31_09130</name>
</gene>
<keyword evidence="1" id="KW-1133">Transmembrane helix</keyword>
<protein>
    <submittedName>
        <fullName evidence="3">Urease accessory protein</fullName>
    </submittedName>
</protein>
<feature type="transmembrane region" description="Helical" evidence="1">
    <location>
        <begin position="66"/>
        <end position="86"/>
    </location>
</feature>
<keyword evidence="4" id="KW-1185">Reference proteome</keyword>
<sequence length="190" mass="20067">MKLLLQRITITSLAFFPLAAMAHPGHEHSHNSFISGFLHPFTGLDHLMMALAFGVLIWTAHQRWKWAGLFGLSAAMIVGFMIGAQFNLATAIAENGIIASLIILAVALWTKTNKAVPFIAALLAGFHGIAHGTELGQSGQAVLLVVGMVTAMASIYGFGLLVGAFIQKYVPYGKQMIGALAAIVAVIGLA</sequence>
<proteinExistence type="predicted"/>
<feature type="transmembrane region" description="Helical" evidence="1">
    <location>
        <begin position="141"/>
        <end position="166"/>
    </location>
</feature>
<dbReference type="RefSeq" id="WP_067766852.1">
    <property type="nucleotide sequence ID" value="NZ_LZDS01000028.1"/>
</dbReference>
<dbReference type="Pfam" id="PF04955">
    <property type="entry name" value="HupE_UreJ"/>
    <property type="match status" value="1"/>
</dbReference>
<feature type="transmembrane region" description="Helical" evidence="1">
    <location>
        <begin position="116"/>
        <end position="135"/>
    </location>
</feature>
<feature type="transmembrane region" description="Helical" evidence="1">
    <location>
        <begin position="38"/>
        <end position="59"/>
    </location>
</feature>
<accession>A0A1A7RAU2</accession>
<keyword evidence="1" id="KW-0812">Transmembrane</keyword>
<evidence type="ECO:0000313" key="4">
    <source>
        <dbReference type="Proteomes" id="UP000185753"/>
    </source>
</evidence>
<evidence type="ECO:0000313" key="3">
    <source>
        <dbReference type="EMBL" id="OBX27827.1"/>
    </source>
</evidence>
<keyword evidence="1" id="KW-0472">Membrane</keyword>
<dbReference type="EMBL" id="LZDS01000028">
    <property type="protein sequence ID" value="OBX27827.1"/>
    <property type="molecule type" value="Genomic_DNA"/>
</dbReference>
<keyword evidence="2" id="KW-0732">Signal</keyword>
<feature type="chain" id="PRO_5008510454" evidence="2">
    <location>
        <begin position="23"/>
        <end position="190"/>
    </location>
</feature>
<comment type="caution">
    <text evidence="3">The sequence shown here is derived from an EMBL/GenBank/DDBJ whole genome shotgun (WGS) entry which is preliminary data.</text>
</comment>
<dbReference type="STRING" id="1443941.A9J31_09130"/>